<dbReference type="Gene3D" id="3.40.50.150">
    <property type="entry name" value="Vaccinia Virus protein VP39"/>
    <property type="match status" value="1"/>
</dbReference>
<proteinExistence type="predicted"/>
<name>A0AB37USJ1_9CYAN</name>
<dbReference type="PANTHER" id="PTHR43619">
    <property type="entry name" value="S-ADENOSYL-L-METHIONINE-DEPENDENT METHYLTRANSFERASE YKTD-RELATED"/>
    <property type="match status" value="1"/>
</dbReference>
<dbReference type="PANTHER" id="PTHR43619:SF2">
    <property type="entry name" value="S-ADENOSYL-L-METHIONINE-DEPENDENT METHYLTRANSFERASES SUPERFAMILY PROTEIN"/>
    <property type="match status" value="1"/>
</dbReference>
<accession>A0AB37USJ1</accession>
<dbReference type="Pfam" id="PF04072">
    <property type="entry name" value="LCM"/>
    <property type="match status" value="1"/>
</dbReference>
<dbReference type="InterPro" id="IPR016874">
    <property type="entry name" value="TcmP-like"/>
</dbReference>
<protein>
    <submittedName>
        <fullName evidence="3">Tetracenomycin C synthesis protein</fullName>
    </submittedName>
</protein>
<evidence type="ECO:0000313" key="4">
    <source>
        <dbReference type="Proteomes" id="UP000282574"/>
    </source>
</evidence>
<dbReference type="PIRSF" id="PIRSF028177">
    <property type="entry name" value="Polyketide_synth_Omtfrase_TcmP"/>
    <property type="match status" value="1"/>
</dbReference>
<dbReference type="InterPro" id="IPR029063">
    <property type="entry name" value="SAM-dependent_MTases_sf"/>
</dbReference>
<dbReference type="GO" id="GO:0032259">
    <property type="term" value="P:methylation"/>
    <property type="evidence" value="ECO:0007669"/>
    <property type="project" value="UniProtKB-KW"/>
</dbReference>
<gene>
    <name evidence="3" type="ORF">DSM107010_04590</name>
</gene>
<dbReference type="SUPFAM" id="SSF53335">
    <property type="entry name" value="S-adenosyl-L-methionine-dependent methyltransferases"/>
    <property type="match status" value="1"/>
</dbReference>
<dbReference type="RefSeq" id="WP_106168754.1">
    <property type="nucleotide sequence ID" value="NZ_JAVKZF010000008.1"/>
</dbReference>
<sequence length="278" mass="32122">MSQVKESTAKLTGVAETLTITLYARSVETLRQDAILKDEKAVEIAEKLDYDFEKYSQGWVSQLGCVIRARVYDRAVSNFLQTHPTAIVVNLGAGLCTRFFRLDNGEVQWYEVDFPEVIELKRKLVTPSDRYQLISSSLLDAAWISKINRAEDRPVLMIMEGVSMYLTASEVRTLFQQIHQQFSPVEMLFDVLSSKRAKNTQAHDTVSKTNAQFSWGIDNSQELETWNVGIRVKEEIYYLTEFAKYPHRLQPWWLKYLTPILVPLYKKSGRILRVEIGR</sequence>
<evidence type="ECO:0000256" key="1">
    <source>
        <dbReference type="ARBA" id="ARBA00022603"/>
    </source>
</evidence>
<evidence type="ECO:0000313" key="3">
    <source>
        <dbReference type="EMBL" id="RUT14428.1"/>
    </source>
</evidence>
<dbReference type="Proteomes" id="UP000282574">
    <property type="component" value="Unassembled WGS sequence"/>
</dbReference>
<keyword evidence="2" id="KW-0808">Transferase</keyword>
<dbReference type="InterPro" id="IPR007213">
    <property type="entry name" value="Ppm1/Ppm2/Tcmp"/>
</dbReference>
<keyword evidence="1" id="KW-0489">Methyltransferase</keyword>
<reference evidence="3 4" key="1">
    <citation type="journal article" date="2019" name="Genome Biol. Evol.">
        <title>Day and night: Metabolic profiles and evolutionary relationships of six axenic non-marine cyanobacteria.</title>
        <authorList>
            <person name="Will S.E."/>
            <person name="Henke P."/>
            <person name="Boedeker C."/>
            <person name="Huang S."/>
            <person name="Brinkmann H."/>
            <person name="Rohde M."/>
            <person name="Jarek M."/>
            <person name="Friedl T."/>
            <person name="Seufert S."/>
            <person name="Schumacher M."/>
            <person name="Overmann J."/>
            <person name="Neumann-Schaal M."/>
            <person name="Petersen J."/>
        </authorList>
    </citation>
    <scope>NUCLEOTIDE SEQUENCE [LARGE SCALE GENOMIC DNA]</scope>
    <source>
        <strain evidence="3 4">SAG 39.79</strain>
    </source>
</reference>
<evidence type="ECO:0000256" key="2">
    <source>
        <dbReference type="ARBA" id="ARBA00022679"/>
    </source>
</evidence>
<keyword evidence="4" id="KW-1185">Reference proteome</keyword>
<dbReference type="EMBL" id="RSCK01000002">
    <property type="protein sequence ID" value="RUT14428.1"/>
    <property type="molecule type" value="Genomic_DNA"/>
</dbReference>
<dbReference type="AlphaFoldDB" id="A0AB37USJ1"/>
<organism evidence="3 4">
    <name type="scientific">Chroococcidiopsis cubana SAG 39.79</name>
    <dbReference type="NCBI Taxonomy" id="388085"/>
    <lineage>
        <taxon>Bacteria</taxon>
        <taxon>Bacillati</taxon>
        <taxon>Cyanobacteriota</taxon>
        <taxon>Cyanophyceae</taxon>
        <taxon>Chroococcidiopsidales</taxon>
        <taxon>Chroococcidiopsidaceae</taxon>
        <taxon>Chroococcidiopsis</taxon>
    </lineage>
</organism>
<dbReference type="GO" id="GO:0008168">
    <property type="term" value="F:methyltransferase activity"/>
    <property type="evidence" value="ECO:0007669"/>
    <property type="project" value="UniProtKB-KW"/>
</dbReference>
<comment type="caution">
    <text evidence="3">The sequence shown here is derived from an EMBL/GenBank/DDBJ whole genome shotgun (WGS) entry which is preliminary data.</text>
</comment>